<evidence type="ECO:0000313" key="1">
    <source>
        <dbReference type="EMBL" id="PON58899.1"/>
    </source>
</evidence>
<comment type="caution">
    <text evidence="1">The sequence shown here is derived from an EMBL/GenBank/DDBJ whole genome shotgun (WGS) entry which is preliminary data.</text>
</comment>
<dbReference type="EMBL" id="JXTB01000145">
    <property type="protein sequence ID" value="PON58899.1"/>
    <property type="molecule type" value="Genomic_DNA"/>
</dbReference>
<accession>A0A2P5CCV7</accession>
<reference evidence="2" key="1">
    <citation type="submission" date="2016-06" db="EMBL/GenBank/DDBJ databases">
        <title>Parallel loss of symbiosis genes in relatives of nitrogen-fixing non-legume Parasponia.</title>
        <authorList>
            <person name="Van Velzen R."/>
            <person name="Holmer R."/>
            <person name="Bu F."/>
            <person name="Rutten L."/>
            <person name="Van Zeijl A."/>
            <person name="Liu W."/>
            <person name="Santuari L."/>
            <person name="Cao Q."/>
            <person name="Sharma T."/>
            <person name="Shen D."/>
            <person name="Roswanjaya Y."/>
            <person name="Wardhani T."/>
            <person name="Kalhor M.S."/>
            <person name="Jansen J."/>
            <person name="Van den Hoogen J."/>
            <person name="Gungor B."/>
            <person name="Hartog M."/>
            <person name="Hontelez J."/>
            <person name="Verver J."/>
            <person name="Yang W.-C."/>
            <person name="Schijlen E."/>
            <person name="Repin R."/>
            <person name="Schilthuizen M."/>
            <person name="Schranz E."/>
            <person name="Heidstra R."/>
            <person name="Miyata K."/>
            <person name="Fedorova E."/>
            <person name="Kohlen W."/>
            <person name="Bisseling T."/>
            <person name="Smit S."/>
            <person name="Geurts R."/>
        </authorList>
    </citation>
    <scope>NUCLEOTIDE SEQUENCE [LARGE SCALE GENOMIC DNA]</scope>
    <source>
        <strain evidence="2">cv. WU1-14</strain>
    </source>
</reference>
<name>A0A2P5CCV7_PARAD</name>
<organism evidence="1 2">
    <name type="scientific">Parasponia andersonii</name>
    <name type="common">Sponia andersonii</name>
    <dbReference type="NCBI Taxonomy" id="3476"/>
    <lineage>
        <taxon>Eukaryota</taxon>
        <taxon>Viridiplantae</taxon>
        <taxon>Streptophyta</taxon>
        <taxon>Embryophyta</taxon>
        <taxon>Tracheophyta</taxon>
        <taxon>Spermatophyta</taxon>
        <taxon>Magnoliopsida</taxon>
        <taxon>eudicotyledons</taxon>
        <taxon>Gunneridae</taxon>
        <taxon>Pentapetalae</taxon>
        <taxon>rosids</taxon>
        <taxon>fabids</taxon>
        <taxon>Rosales</taxon>
        <taxon>Cannabaceae</taxon>
        <taxon>Parasponia</taxon>
    </lineage>
</organism>
<sequence>MHMKFWIQDGVVESVASPGVVNLTSFSGRAKKEAKDSSLIKAILKSNAYEVLDPGWGSRISHLTTGSENDIFQDLFGPRNSPESRHYSMLLLKLFLIACKHCGGEYWVMQYINRPAFWRKTRNRPAFWRKTRNRISSE</sequence>
<dbReference type="AlphaFoldDB" id="A0A2P5CCV7"/>
<dbReference type="Proteomes" id="UP000237105">
    <property type="component" value="Unassembled WGS sequence"/>
</dbReference>
<proteinExistence type="predicted"/>
<protein>
    <submittedName>
        <fullName evidence="1">Uncharacterized protein</fullName>
    </submittedName>
</protein>
<keyword evidence="2" id="KW-1185">Reference proteome</keyword>
<evidence type="ECO:0000313" key="2">
    <source>
        <dbReference type="Proteomes" id="UP000237105"/>
    </source>
</evidence>
<gene>
    <name evidence="1" type="ORF">PanWU01x14_164140</name>
</gene>